<comment type="caution">
    <text evidence="3">The sequence shown here is derived from an EMBL/GenBank/DDBJ whole genome shotgun (WGS) entry which is preliminary data.</text>
</comment>
<dbReference type="GO" id="GO:0004672">
    <property type="term" value="F:protein kinase activity"/>
    <property type="evidence" value="ECO:0007669"/>
    <property type="project" value="InterPro"/>
</dbReference>
<evidence type="ECO:0000259" key="2">
    <source>
        <dbReference type="PROSITE" id="PS50011"/>
    </source>
</evidence>
<evidence type="ECO:0000313" key="3">
    <source>
        <dbReference type="EMBL" id="GFH19279.1"/>
    </source>
</evidence>
<protein>
    <submittedName>
        <fullName evidence="3">Protein kinase domain-containing protein</fullName>
    </submittedName>
</protein>
<dbReference type="Gene3D" id="3.30.200.20">
    <property type="entry name" value="Phosphorylase Kinase, domain 1"/>
    <property type="match status" value="1"/>
</dbReference>
<evidence type="ECO:0000256" key="1">
    <source>
        <dbReference type="PROSITE-ProRule" id="PRU10141"/>
    </source>
</evidence>
<dbReference type="InterPro" id="IPR000719">
    <property type="entry name" value="Prot_kinase_dom"/>
</dbReference>
<dbReference type="SUPFAM" id="SSF56112">
    <property type="entry name" value="Protein kinase-like (PK-like)"/>
    <property type="match status" value="1"/>
</dbReference>
<dbReference type="GO" id="GO:0005524">
    <property type="term" value="F:ATP binding"/>
    <property type="evidence" value="ECO:0007669"/>
    <property type="project" value="UniProtKB-UniRule"/>
</dbReference>
<dbReference type="InterPro" id="IPR011009">
    <property type="entry name" value="Kinase-like_dom_sf"/>
</dbReference>
<keyword evidence="1" id="KW-0547">Nucleotide-binding</keyword>
<dbReference type="EMBL" id="BLLF01001435">
    <property type="protein sequence ID" value="GFH19279.1"/>
    <property type="molecule type" value="Genomic_DNA"/>
</dbReference>
<dbReference type="PROSITE" id="PS00107">
    <property type="entry name" value="PROTEIN_KINASE_ATP"/>
    <property type="match status" value="1"/>
</dbReference>
<dbReference type="InterPro" id="IPR017441">
    <property type="entry name" value="Protein_kinase_ATP_BS"/>
</dbReference>
<reference evidence="3 4" key="1">
    <citation type="submission" date="2020-02" db="EMBL/GenBank/DDBJ databases">
        <title>Draft genome sequence of Haematococcus lacustris strain NIES-144.</title>
        <authorList>
            <person name="Morimoto D."/>
            <person name="Nakagawa S."/>
            <person name="Yoshida T."/>
            <person name="Sawayama S."/>
        </authorList>
    </citation>
    <scope>NUCLEOTIDE SEQUENCE [LARGE SCALE GENOMIC DNA]</scope>
    <source>
        <strain evidence="3 4">NIES-144</strain>
    </source>
</reference>
<gene>
    <name evidence="3" type="ORF">HaLaN_16200</name>
</gene>
<dbReference type="AlphaFoldDB" id="A0A699ZID1"/>
<feature type="non-terminal residue" evidence="3">
    <location>
        <position position="177"/>
    </location>
</feature>
<evidence type="ECO:0000313" key="4">
    <source>
        <dbReference type="Proteomes" id="UP000485058"/>
    </source>
</evidence>
<keyword evidence="4" id="KW-1185">Reference proteome</keyword>
<sequence length="177" mass="18948">TLAQDFQPGYNLSDIVSCTKHMLEASRPHTCKSLKSSVPRKTSVTATGHMPTELLDFHEIFDLKFIGSGASGSVFRGQWQGATVAVKLIVTTADRLHMSEAAANEAVLSCLLSHPTVVQTFSCKLLALTEPLLEYIARCTGHNTDTEAETGSLDASFASGEGFGNPLVESHNLAVIQ</sequence>
<feature type="domain" description="Protein kinase" evidence="2">
    <location>
        <begin position="60"/>
        <end position="177"/>
    </location>
</feature>
<name>A0A699ZID1_HAELA</name>
<accession>A0A699ZID1</accession>
<keyword evidence="3" id="KW-0418">Kinase</keyword>
<keyword evidence="1" id="KW-0067">ATP-binding</keyword>
<proteinExistence type="predicted"/>
<keyword evidence="3" id="KW-0808">Transferase</keyword>
<feature type="non-terminal residue" evidence="3">
    <location>
        <position position="1"/>
    </location>
</feature>
<feature type="binding site" evidence="1">
    <location>
        <position position="87"/>
    </location>
    <ligand>
        <name>ATP</name>
        <dbReference type="ChEBI" id="CHEBI:30616"/>
    </ligand>
</feature>
<organism evidence="3 4">
    <name type="scientific">Haematococcus lacustris</name>
    <name type="common">Green alga</name>
    <name type="synonym">Haematococcus pluvialis</name>
    <dbReference type="NCBI Taxonomy" id="44745"/>
    <lineage>
        <taxon>Eukaryota</taxon>
        <taxon>Viridiplantae</taxon>
        <taxon>Chlorophyta</taxon>
        <taxon>core chlorophytes</taxon>
        <taxon>Chlorophyceae</taxon>
        <taxon>CS clade</taxon>
        <taxon>Chlamydomonadales</taxon>
        <taxon>Haematococcaceae</taxon>
        <taxon>Haematococcus</taxon>
    </lineage>
</organism>
<dbReference type="Proteomes" id="UP000485058">
    <property type="component" value="Unassembled WGS sequence"/>
</dbReference>
<dbReference type="PROSITE" id="PS50011">
    <property type="entry name" value="PROTEIN_KINASE_DOM"/>
    <property type="match status" value="1"/>
</dbReference>